<keyword evidence="3" id="KW-1185">Reference proteome</keyword>
<protein>
    <submittedName>
        <fullName evidence="2">Pilus assembly protein Flp/PilA</fullName>
    </submittedName>
</protein>
<gene>
    <name evidence="2" type="ORF">ABID19_006094</name>
</gene>
<keyword evidence="1" id="KW-1133">Transmembrane helix</keyword>
<evidence type="ECO:0000256" key="1">
    <source>
        <dbReference type="SAM" id="Phobius"/>
    </source>
</evidence>
<name>A0ABV2GXN1_9HYPH</name>
<evidence type="ECO:0000313" key="3">
    <source>
        <dbReference type="Proteomes" id="UP001549204"/>
    </source>
</evidence>
<sequence length="55" mass="5748">MRTLLQRFLEDQAGATVIEYGLIAAVLSVAILAGGGQAFDALKSLFGDRLANALP</sequence>
<keyword evidence="1" id="KW-0812">Transmembrane</keyword>
<feature type="transmembrane region" description="Helical" evidence="1">
    <location>
        <begin position="20"/>
        <end position="39"/>
    </location>
</feature>
<comment type="caution">
    <text evidence="2">The sequence shown here is derived from an EMBL/GenBank/DDBJ whole genome shotgun (WGS) entry which is preliminary data.</text>
</comment>
<accession>A0ABV2GXN1</accession>
<organism evidence="2 3">
    <name type="scientific">Mesorhizobium robiniae</name>
    <dbReference type="NCBI Taxonomy" id="559315"/>
    <lineage>
        <taxon>Bacteria</taxon>
        <taxon>Pseudomonadati</taxon>
        <taxon>Pseudomonadota</taxon>
        <taxon>Alphaproteobacteria</taxon>
        <taxon>Hyphomicrobiales</taxon>
        <taxon>Phyllobacteriaceae</taxon>
        <taxon>Mesorhizobium</taxon>
    </lineage>
</organism>
<dbReference type="Proteomes" id="UP001549204">
    <property type="component" value="Unassembled WGS sequence"/>
</dbReference>
<keyword evidence="1" id="KW-0472">Membrane</keyword>
<dbReference type="InterPro" id="IPR007047">
    <property type="entry name" value="Flp_Fap"/>
</dbReference>
<evidence type="ECO:0000313" key="2">
    <source>
        <dbReference type="EMBL" id="MET3583032.1"/>
    </source>
</evidence>
<dbReference type="RefSeq" id="WP_354494204.1">
    <property type="nucleotide sequence ID" value="NZ_JBEPMC010000015.1"/>
</dbReference>
<dbReference type="Pfam" id="PF04964">
    <property type="entry name" value="Flp_Fap"/>
    <property type="match status" value="1"/>
</dbReference>
<proteinExistence type="predicted"/>
<dbReference type="EMBL" id="JBEPMC010000015">
    <property type="protein sequence ID" value="MET3583032.1"/>
    <property type="molecule type" value="Genomic_DNA"/>
</dbReference>
<reference evidence="2 3" key="1">
    <citation type="submission" date="2024-06" db="EMBL/GenBank/DDBJ databases">
        <title>Genomic Encyclopedia of Type Strains, Phase IV (KMG-IV): sequencing the most valuable type-strain genomes for metagenomic binning, comparative biology and taxonomic classification.</title>
        <authorList>
            <person name="Goeker M."/>
        </authorList>
    </citation>
    <scope>NUCLEOTIDE SEQUENCE [LARGE SCALE GENOMIC DNA]</scope>
    <source>
        <strain evidence="2 3">DSM 100022</strain>
    </source>
</reference>